<gene>
    <name evidence="1" type="ORF">LOD99_5037</name>
</gene>
<dbReference type="AlphaFoldDB" id="A0AAV7JTM6"/>
<dbReference type="InterPro" id="IPR012337">
    <property type="entry name" value="RNaseH-like_sf"/>
</dbReference>
<keyword evidence="2" id="KW-1185">Reference proteome</keyword>
<protein>
    <submittedName>
        <fullName evidence="1">Protein ZBED8-like</fullName>
    </submittedName>
</protein>
<dbReference type="PANTHER" id="PTHR45913">
    <property type="entry name" value="EPM2A-INTERACTING PROTEIN 1"/>
    <property type="match status" value="1"/>
</dbReference>
<reference evidence="1 2" key="1">
    <citation type="journal article" date="2023" name="BMC Biol.">
        <title>The compact genome of the sponge Oopsacas minuta (Hexactinellida) is lacking key metazoan core genes.</title>
        <authorList>
            <person name="Santini S."/>
            <person name="Schenkelaars Q."/>
            <person name="Jourda C."/>
            <person name="Duchesne M."/>
            <person name="Belahbib H."/>
            <person name="Rocher C."/>
            <person name="Selva M."/>
            <person name="Riesgo A."/>
            <person name="Vervoort M."/>
            <person name="Leys S.P."/>
            <person name="Kodjabachian L."/>
            <person name="Le Bivic A."/>
            <person name="Borchiellini C."/>
            <person name="Claverie J.M."/>
            <person name="Renard E."/>
        </authorList>
    </citation>
    <scope>NUCLEOTIDE SEQUENCE [LARGE SCALE GENOMIC DNA]</scope>
    <source>
        <strain evidence="1">SPO-2</strain>
    </source>
</reference>
<organism evidence="1 2">
    <name type="scientific">Oopsacas minuta</name>
    <dbReference type="NCBI Taxonomy" id="111878"/>
    <lineage>
        <taxon>Eukaryota</taxon>
        <taxon>Metazoa</taxon>
        <taxon>Porifera</taxon>
        <taxon>Hexactinellida</taxon>
        <taxon>Hexasterophora</taxon>
        <taxon>Lyssacinosida</taxon>
        <taxon>Leucopsacidae</taxon>
        <taxon>Oopsacas</taxon>
    </lineage>
</organism>
<accession>A0AAV7JTM6</accession>
<dbReference type="PANTHER" id="PTHR45913:SF22">
    <property type="entry name" value="SCAN BOX DOMAIN-CONTAINING PROTEIN"/>
    <property type="match status" value="1"/>
</dbReference>
<dbReference type="Proteomes" id="UP001165289">
    <property type="component" value="Unassembled WGS sequence"/>
</dbReference>
<dbReference type="EMBL" id="JAKMXF010000302">
    <property type="protein sequence ID" value="KAI6651790.1"/>
    <property type="molecule type" value="Genomic_DNA"/>
</dbReference>
<evidence type="ECO:0000313" key="2">
    <source>
        <dbReference type="Proteomes" id="UP001165289"/>
    </source>
</evidence>
<comment type="caution">
    <text evidence="1">The sequence shown here is derived from an EMBL/GenBank/DDBJ whole genome shotgun (WGS) entry which is preliminary data.</text>
</comment>
<dbReference type="SUPFAM" id="SSF53098">
    <property type="entry name" value="Ribonuclease H-like"/>
    <property type="match status" value="1"/>
</dbReference>
<name>A0AAV7JTM6_9METZ</name>
<sequence length="596" mass="68752">MATSNTASRKRKYHESYIEHGFTSIITSKGEEKPQCVLCGDIFSIEAMKPSKMKRHLTSCHPEHANKDGESFKYKAQAMKRMRLDADGQFQSQTKAAIEVSYEISLKIAQMKKPHTIGEELIIPCAYDIVRLLIGEDHVKKLSSLPLSNNTVQRRISDMSNDICKQVIAEIKNTPFGLFSLQLDESTDVEDCAQLMAFTRYVRDGHLKEEFLFCKSLETTTKAIDVFEKVQVFFEMYGIQWGNLCGVCTDGAPSMLGSRSGFQTLVKDKSPTVTGTHCMIHRQMLAAKTLPDILQGILENVIKAVNWIKRRALNNRLFRQLCQEMGADHEVLLYHTEVRWLSKGKVLKRVLDLRAEMCEFFSKMGQNEFQSIFKNQNLFGLAYLVDIFNCFNQLNLNLQGRDASVLELVEKFKAFIMKMQLWSCKLKDNKYFMFPTLSEMIETSGFELNIEFINAMIKHLAILCEEFSRYFPQLSTESFTLVRDPFGMNVEDVPEIFQEEFIEMLNDSLAKNRYQTIPLNEFWLSLIEMYPLISESALRTLIPFRTTYLCENAFSTLMTIKTKKRNRLQVEDDLRCAISTTKPKIKELVLKKHKQT</sequence>
<proteinExistence type="predicted"/>
<evidence type="ECO:0000313" key="1">
    <source>
        <dbReference type="EMBL" id="KAI6651790.1"/>
    </source>
</evidence>